<dbReference type="FunFam" id="1.10.238.20:FF:000003">
    <property type="entry name" value="AGAP010409-PA"/>
    <property type="match status" value="1"/>
</dbReference>
<comment type="subcellular location">
    <subcellularLocation>
        <location evidence="1">Secreted</location>
    </subcellularLocation>
</comment>
<name>A0A9I3EHX0_9DIPT</name>
<feature type="signal peptide" evidence="6">
    <location>
        <begin position="1"/>
        <end position="20"/>
    </location>
</feature>
<evidence type="ECO:0000313" key="8">
    <source>
        <dbReference type="Proteomes" id="UP000075884"/>
    </source>
</evidence>
<keyword evidence="4 6" id="KW-0732">Signal</keyword>
<evidence type="ECO:0000256" key="5">
    <source>
        <dbReference type="ARBA" id="ARBA00023157"/>
    </source>
</evidence>
<evidence type="ECO:0000256" key="6">
    <source>
        <dbReference type="SAM" id="SignalP"/>
    </source>
</evidence>
<evidence type="ECO:0000313" key="7">
    <source>
        <dbReference type="EnsemblMetazoa" id="ADIR016168-PA"/>
    </source>
</evidence>
<comment type="similarity">
    <text evidence="2">Belongs to the PBP/GOBP family.</text>
</comment>
<dbReference type="InterPro" id="IPR036728">
    <property type="entry name" value="PBP_GOBP_sf"/>
</dbReference>
<feature type="chain" id="PRO_5039935975" evidence="6">
    <location>
        <begin position="21"/>
        <end position="374"/>
    </location>
</feature>
<dbReference type="PANTHER" id="PTHR11857">
    <property type="entry name" value="ODORANT BINDING PROTEIN-RELATED"/>
    <property type="match status" value="1"/>
</dbReference>
<dbReference type="PANTHER" id="PTHR11857:SF46">
    <property type="entry name" value="GENERAL ODORANT-BINDING PROTEIN 99A-RELATED"/>
    <property type="match status" value="1"/>
</dbReference>
<organism evidence="7 8">
    <name type="scientific">Anopheles dirus</name>
    <dbReference type="NCBI Taxonomy" id="7168"/>
    <lineage>
        <taxon>Eukaryota</taxon>
        <taxon>Metazoa</taxon>
        <taxon>Ecdysozoa</taxon>
        <taxon>Arthropoda</taxon>
        <taxon>Hexapoda</taxon>
        <taxon>Insecta</taxon>
        <taxon>Pterygota</taxon>
        <taxon>Neoptera</taxon>
        <taxon>Endopterygota</taxon>
        <taxon>Diptera</taxon>
        <taxon>Nematocera</taxon>
        <taxon>Culicoidea</taxon>
        <taxon>Culicidae</taxon>
        <taxon>Anophelinae</taxon>
        <taxon>Anopheles</taxon>
    </lineage>
</organism>
<keyword evidence="5" id="KW-1015">Disulfide bond</keyword>
<dbReference type="AlphaFoldDB" id="A0A9I3EHX0"/>
<evidence type="ECO:0000256" key="2">
    <source>
        <dbReference type="ARBA" id="ARBA00008098"/>
    </source>
</evidence>
<evidence type="ECO:0000256" key="1">
    <source>
        <dbReference type="ARBA" id="ARBA00004613"/>
    </source>
</evidence>
<dbReference type="CDD" id="cd23992">
    <property type="entry name" value="PBP_GOBP"/>
    <property type="match status" value="2"/>
</dbReference>
<accession>A0A9I3EHX0</accession>
<evidence type="ECO:0000256" key="3">
    <source>
        <dbReference type="ARBA" id="ARBA00022525"/>
    </source>
</evidence>
<dbReference type="SUPFAM" id="SSF47565">
    <property type="entry name" value="Insect pheromone/odorant-binding proteins"/>
    <property type="match status" value="2"/>
</dbReference>
<dbReference type="SMART" id="SM00708">
    <property type="entry name" value="PhBP"/>
    <property type="match status" value="1"/>
</dbReference>
<dbReference type="Gene3D" id="1.10.238.20">
    <property type="entry name" value="Pheromone/general odorant binding protein domain"/>
    <property type="match status" value="2"/>
</dbReference>
<dbReference type="InterPro" id="IPR006170">
    <property type="entry name" value="PBP/GOBP"/>
</dbReference>
<evidence type="ECO:0000256" key="4">
    <source>
        <dbReference type="ARBA" id="ARBA00022729"/>
    </source>
</evidence>
<keyword evidence="8" id="KW-1185">Reference proteome</keyword>
<reference evidence="7" key="2">
    <citation type="submission" date="2023-03" db="UniProtKB">
        <authorList>
            <consortium name="EnsemblMetazoa"/>
        </authorList>
    </citation>
    <scope>IDENTIFICATION</scope>
    <source>
        <strain evidence="7">WRAIR2</strain>
    </source>
</reference>
<dbReference type="Pfam" id="PF01395">
    <property type="entry name" value="PBP_GOBP"/>
    <property type="match status" value="2"/>
</dbReference>
<dbReference type="GO" id="GO:0005615">
    <property type="term" value="C:extracellular space"/>
    <property type="evidence" value="ECO:0007669"/>
    <property type="project" value="TreeGrafter"/>
</dbReference>
<dbReference type="EnsemblMetazoa" id="ADIR016168-RA">
    <property type="protein sequence ID" value="ADIR016168-PA"/>
    <property type="gene ID" value="ADIR016168"/>
</dbReference>
<reference evidence="8" key="1">
    <citation type="submission" date="2013-03" db="EMBL/GenBank/DDBJ databases">
        <title>The Genome Sequence of Anopheles dirus WRAIR2.</title>
        <authorList>
            <consortium name="The Broad Institute Genomics Platform"/>
            <person name="Neafsey D.E."/>
            <person name="Walton C."/>
            <person name="Walker B."/>
            <person name="Young S.K."/>
            <person name="Zeng Q."/>
            <person name="Gargeya S."/>
            <person name="Fitzgerald M."/>
            <person name="Haas B."/>
            <person name="Abouelleil A."/>
            <person name="Allen A.W."/>
            <person name="Alvarado L."/>
            <person name="Arachchi H.M."/>
            <person name="Berlin A.M."/>
            <person name="Chapman S.B."/>
            <person name="Gainer-Dewar J."/>
            <person name="Goldberg J."/>
            <person name="Griggs A."/>
            <person name="Gujja S."/>
            <person name="Hansen M."/>
            <person name="Howarth C."/>
            <person name="Imamovic A."/>
            <person name="Ireland A."/>
            <person name="Larimer J."/>
            <person name="McCowan C."/>
            <person name="Murphy C."/>
            <person name="Pearson M."/>
            <person name="Poon T.W."/>
            <person name="Priest M."/>
            <person name="Roberts A."/>
            <person name="Saif S."/>
            <person name="Shea T."/>
            <person name="Sisk P."/>
            <person name="Sykes S."/>
            <person name="Wortman J."/>
            <person name="Nusbaum C."/>
            <person name="Birren B."/>
        </authorList>
    </citation>
    <scope>NUCLEOTIDE SEQUENCE [LARGE SCALE GENOMIC DNA]</scope>
    <source>
        <strain evidence="8">WRAIR2</strain>
    </source>
</reference>
<sequence length="374" mass="41597">MKQFVCALLLALVAPQLVVGECDTKGVTVEKSFLQSVHDCAEYLQIPKERMMQYMANEFPPDDETKCLLFCVGVDLGWWNNTCGLQVPSIVSYFQPVQGDKQYEKRTKECLERRVGAIESPNSCCQAYETFQCYFQEFGNLVTCPQYVRLTKLQATQAALDCLVMLRYPEELLQVYACGVVEDSPETRCLYHCIDHRTGLYTEQHGISTKNFYIRDSSCNDLRYLSKETKACRDRIRQSGCDKCTEVYTTHTECFAGLGENGYTSGIITEAAKMALTNLGVGCGQSCSLKSCPHKPVYTPTKPPCNVCNERYEPAKPYPSPVASVKPAAGLTYCGHKPSPPCTKGTAGGRMYNKSHLGYGSRGCGCTRCSGRSY</sequence>
<dbReference type="GO" id="GO:0007608">
    <property type="term" value="P:sensory perception of smell"/>
    <property type="evidence" value="ECO:0007669"/>
    <property type="project" value="TreeGrafter"/>
</dbReference>
<keyword evidence="3" id="KW-0964">Secreted</keyword>
<dbReference type="FunFam" id="1.10.238.20:FF:000002">
    <property type="entry name" value="AGAP000641-PA"/>
    <property type="match status" value="1"/>
</dbReference>
<proteinExistence type="inferred from homology"/>
<dbReference type="Proteomes" id="UP000075884">
    <property type="component" value="Unassembled WGS sequence"/>
</dbReference>
<dbReference type="GO" id="GO:0005549">
    <property type="term" value="F:odorant binding"/>
    <property type="evidence" value="ECO:0007669"/>
    <property type="project" value="InterPro"/>
</dbReference>
<protein>
    <submittedName>
        <fullName evidence="7">Uncharacterized protein</fullName>
    </submittedName>
</protein>